<comment type="caution">
    <text evidence="1">The sequence shown here is derived from an EMBL/GenBank/DDBJ whole genome shotgun (WGS) entry which is preliminary data.</text>
</comment>
<gene>
    <name evidence="1" type="ORF">M9H77_24023</name>
</gene>
<reference evidence="2" key="1">
    <citation type="journal article" date="2023" name="Nat. Plants">
        <title>Single-cell RNA sequencing provides a high-resolution roadmap for understanding the multicellular compartmentation of specialized metabolism.</title>
        <authorList>
            <person name="Sun S."/>
            <person name="Shen X."/>
            <person name="Li Y."/>
            <person name="Li Y."/>
            <person name="Wang S."/>
            <person name="Li R."/>
            <person name="Zhang H."/>
            <person name="Shen G."/>
            <person name="Guo B."/>
            <person name="Wei J."/>
            <person name="Xu J."/>
            <person name="St-Pierre B."/>
            <person name="Chen S."/>
            <person name="Sun C."/>
        </authorList>
    </citation>
    <scope>NUCLEOTIDE SEQUENCE [LARGE SCALE GENOMIC DNA]</scope>
</reference>
<protein>
    <submittedName>
        <fullName evidence="1">Uncharacterized protein</fullName>
    </submittedName>
</protein>
<proteinExistence type="predicted"/>
<evidence type="ECO:0000313" key="1">
    <source>
        <dbReference type="EMBL" id="KAI5664700.1"/>
    </source>
</evidence>
<accession>A0ACC0AWP5</accession>
<sequence length="208" mass="22512">MTEKMQVETSSRKRQASISEEEEVLCGKKPKKPAAEGNDEGFEPEDMLAWLTLDEETVTELSKVLEPDEASSWSALDKCNFKVRFIDNPYISPVIVQSSSAYVTINGNEESCGSSFSDSESSVMASVDRCSVARSSITECSGEFIGSDATEVLGRVEGSGGGDAQEGLIDGCDLFDIDVGDEDMWEKFLGEDLFGGPLESEPVNVFAE</sequence>
<evidence type="ECO:0000313" key="2">
    <source>
        <dbReference type="Proteomes" id="UP001060085"/>
    </source>
</evidence>
<keyword evidence="2" id="KW-1185">Reference proteome</keyword>
<dbReference type="EMBL" id="CM044705">
    <property type="protein sequence ID" value="KAI5664700.1"/>
    <property type="molecule type" value="Genomic_DNA"/>
</dbReference>
<dbReference type="Proteomes" id="UP001060085">
    <property type="component" value="Linkage Group LG05"/>
</dbReference>
<organism evidence="1 2">
    <name type="scientific">Catharanthus roseus</name>
    <name type="common">Madagascar periwinkle</name>
    <name type="synonym">Vinca rosea</name>
    <dbReference type="NCBI Taxonomy" id="4058"/>
    <lineage>
        <taxon>Eukaryota</taxon>
        <taxon>Viridiplantae</taxon>
        <taxon>Streptophyta</taxon>
        <taxon>Embryophyta</taxon>
        <taxon>Tracheophyta</taxon>
        <taxon>Spermatophyta</taxon>
        <taxon>Magnoliopsida</taxon>
        <taxon>eudicotyledons</taxon>
        <taxon>Gunneridae</taxon>
        <taxon>Pentapetalae</taxon>
        <taxon>asterids</taxon>
        <taxon>lamiids</taxon>
        <taxon>Gentianales</taxon>
        <taxon>Apocynaceae</taxon>
        <taxon>Rauvolfioideae</taxon>
        <taxon>Vinceae</taxon>
        <taxon>Catharanthinae</taxon>
        <taxon>Catharanthus</taxon>
    </lineage>
</organism>
<name>A0ACC0AWP5_CATRO</name>